<evidence type="ECO:0000256" key="1">
    <source>
        <dbReference type="SAM" id="MobiDB-lite"/>
    </source>
</evidence>
<reference evidence="2" key="2">
    <citation type="journal article" date="2015" name="Fish Shellfish Immunol.">
        <title>Early steps in the European eel (Anguilla anguilla)-Vibrio vulnificus interaction in the gills: Role of the RtxA13 toxin.</title>
        <authorList>
            <person name="Callol A."/>
            <person name="Pajuelo D."/>
            <person name="Ebbesson L."/>
            <person name="Teles M."/>
            <person name="MacKenzie S."/>
            <person name="Amaro C."/>
        </authorList>
    </citation>
    <scope>NUCLEOTIDE SEQUENCE</scope>
</reference>
<sequence>MEVGEEASPPTKTAEVQTFQR</sequence>
<reference evidence="2" key="1">
    <citation type="submission" date="2014-11" db="EMBL/GenBank/DDBJ databases">
        <authorList>
            <person name="Amaro Gonzalez C."/>
        </authorList>
    </citation>
    <scope>NUCLEOTIDE SEQUENCE</scope>
</reference>
<proteinExistence type="predicted"/>
<feature type="compositionally biased region" description="Polar residues" evidence="1">
    <location>
        <begin position="10"/>
        <end position="21"/>
    </location>
</feature>
<feature type="region of interest" description="Disordered" evidence="1">
    <location>
        <begin position="1"/>
        <end position="21"/>
    </location>
</feature>
<dbReference type="EMBL" id="GBXM01025123">
    <property type="protein sequence ID" value="JAH83454.1"/>
    <property type="molecule type" value="Transcribed_RNA"/>
</dbReference>
<organism evidence="2">
    <name type="scientific">Anguilla anguilla</name>
    <name type="common">European freshwater eel</name>
    <name type="synonym">Muraena anguilla</name>
    <dbReference type="NCBI Taxonomy" id="7936"/>
    <lineage>
        <taxon>Eukaryota</taxon>
        <taxon>Metazoa</taxon>
        <taxon>Chordata</taxon>
        <taxon>Craniata</taxon>
        <taxon>Vertebrata</taxon>
        <taxon>Euteleostomi</taxon>
        <taxon>Actinopterygii</taxon>
        <taxon>Neopterygii</taxon>
        <taxon>Teleostei</taxon>
        <taxon>Anguilliformes</taxon>
        <taxon>Anguillidae</taxon>
        <taxon>Anguilla</taxon>
    </lineage>
</organism>
<accession>A0A0E9VZ85</accession>
<dbReference type="AlphaFoldDB" id="A0A0E9VZ85"/>
<evidence type="ECO:0000313" key="2">
    <source>
        <dbReference type="EMBL" id="JAH83454.1"/>
    </source>
</evidence>
<name>A0A0E9VZ85_ANGAN</name>
<protein>
    <submittedName>
        <fullName evidence="2">Uncharacterized protein</fullName>
    </submittedName>
</protein>